<evidence type="ECO:0000256" key="1">
    <source>
        <dbReference type="ARBA" id="ARBA00004651"/>
    </source>
</evidence>
<keyword evidence="11" id="KW-1185">Reference proteome</keyword>
<feature type="compositionally biased region" description="Basic and acidic residues" evidence="8">
    <location>
        <begin position="46"/>
        <end position="55"/>
    </location>
</feature>
<dbReference type="InterPro" id="IPR000522">
    <property type="entry name" value="ABC_transptr_permease_BtuC"/>
</dbReference>
<evidence type="ECO:0000256" key="8">
    <source>
        <dbReference type="SAM" id="MobiDB-lite"/>
    </source>
</evidence>
<feature type="region of interest" description="Disordered" evidence="8">
    <location>
        <begin position="1"/>
        <end position="112"/>
    </location>
</feature>
<gene>
    <name evidence="10" type="ORF">GCM10010449_04520</name>
</gene>
<evidence type="ECO:0000256" key="4">
    <source>
        <dbReference type="ARBA" id="ARBA00022475"/>
    </source>
</evidence>
<feature type="transmembrane region" description="Helical" evidence="9">
    <location>
        <begin position="396"/>
        <end position="416"/>
    </location>
</feature>
<dbReference type="InterPro" id="IPR037294">
    <property type="entry name" value="ABC_BtuC-like"/>
</dbReference>
<keyword evidence="7 9" id="KW-0472">Membrane</keyword>
<comment type="similarity">
    <text evidence="2">Belongs to the binding-protein-dependent transport system permease family. FecCD subfamily.</text>
</comment>
<keyword evidence="6 9" id="KW-1133">Transmembrane helix</keyword>
<evidence type="ECO:0000313" key="10">
    <source>
        <dbReference type="EMBL" id="GAA3083720.1"/>
    </source>
</evidence>
<evidence type="ECO:0008006" key="12">
    <source>
        <dbReference type="Google" id="ProtNLM"/>
    </source>
</evidence>
<feature type="transmembrane region" description="Helical" evidence="9">
    <location>
        <begin position="130"/>
        <end position="150"/>
    </location>
</feature>
<evidence type="ECO:0000256" key="5">
    <source>
        <dbReference type="ARBA" id="ARBA00022692"/>
    </source>
</evidence>
<feature type="compositionally biased region" description="Low complexity" evidence="8">
    <location>
        <begin position="57"/>
        <end position="81"/>
    </location>
</feature>
<feature type="transmembrane region" description="Helical" evidence="9">
    <location>
        <begin position="358"/>
        <end position="384"/>
    </location>
</feature>
<evidence type="ECO:0000256" key="3">
    <source>
        <dbReference type="ARBA" id="ARBA00022448"/>
    </source>
</evidence>
<proteinExistence type="inferred from homology"/>
<dbReference type="EMBL" id="BAAAUG010000011">
    <property type="protein sequence ID" value="GAA3083720.1"/>
    <property type="molecule type" value="Genomic_DNA"/>
</dbReference>
<feature type="transmembrane region" description="Helical" evidence="9">
    <location>
        <begin position="240"/>
        <end position="261"/>
    </location>
</feature>
<evidence type="ECO:0000256" key="6">
    <source>
        <dbReference type="ARBA" id="ARBA00022989"/>
    </source>
</evidence>
<dbReference type="CDD" id="cd06550">
    <property type="entry name" value="TM_ABC_iron-siderophores_like"/>
    <property type="match status" value="1"/>
</dbReference>
<evidence type="ECO:0000313" key="11">
    <source>
        <dbReference type="Proteomes" id="UP001501637"/>
    </source>
</evidence>
<feature type="transmembrane region" description="Helical" evidence="9">
    <location>
        <begin position="268"/>
        <end position="287"/>
    </location>
</feature>
<dbReference type="Pfam" id="PF01032">
    <property type="entry name" value="FecCD"/>
    <property type="match status" value="1"/>
</dbReference>
<feature type="compositionally biased region" description="Low complexity" evidence="8">
    <location>
        <begin position="1"/>
        <end position="10"/>
    </location>
</feature>
<keyword evidence="4" id="KW-1003">Cell membrane</keyword>
<evidence type="ECO:0000256" key="9">
    <source>
        <dbReference type="SAM" id="Phobius"/>
    </source>
</evidence>
<comment type="subcellular location">
    <subcellularLocation>
        <location evidence="1">Cell membrane</location>
        <topology evidence="1">Multi-pass membrane protein</topology>
    </subcellularLocation>
</comment>
<accession>A0ABP6M8H8</accession>
<dbReference type="SUPFAM" id="SSF81345">
    <property type="entry name" value="ABC transporter involved in vitamin B12 uptake, BtuC"/>
    <property type="match status" value="1"/>
</dbReference>
<protein>
    <recommendedName>
        <fullName evidence="12">ABC transporter permease</fullName>
    </recommendedName>
</protein>
<dbReference type="PANTHER" id="PTHR30472">
    <property type="entry name" value="FERRIC ENTEROBACTIN TRANSPORT SYSTEM PERMEASE PROTEIN"/>
    <property type="match status" value="1"/>
</dbReference>
<reference evidence="11" key="1">
    <citation type="journal article" date="2019" name="Int. J. Syst. Evol. Microbiol.">
        <title>The Global Catalogue of Microorganisms (GCM) 10K type strain sequencing project: providing services to taxonomists for standard genome sequencing and annotation.</title>
        <authorList>
            <consortium name="The Broad Institute Genomics Platform"/>
            <consortium name="The Broad Institute Genome Sequencing Center for Infectious Disease"/>
            <person name="Wu L."/>
            <person name="Ma J."/>
        </authorList>
    </citation>
    <scope>NUCLEOTIDE SEQUENCE [LARGE SCALE GENOMIC DNA]</scope>
    <source>
        <strain evidence="11">JCM 9092</strain>
    </source>
</reference>
<keyword evidence="3" id="KW-0813">Transport</keyword>
<feature type="transmembrane region" description="Helical" evidence="9">
    <location>
        <begin position="317"/>
        <end position="337"/>
    </location>
</feature>
<feature type="transmembrane region" description="Helical" evidence="9">
    <location>
        <begin position="423"/>
        <end position="444"/>
    </location>
</feature>
<name>A0ABP6M8H8_9ACTN</name>
<evidence type="ECO:0000256" key="7">
    <source>
        <dbReference type="ARBA" id="ARBA00023136"/>
    </source>
</evidence>
<organism evidence="10 11">
    <name type="scientific">Streptomyces rectiviolaceus</name>
    <dbReference type="NCBI Taxonomy" id="332591"/>
    <lineage>
        <taxon>Bacteria</taxon>
        <taxon>Bacillati</taxon>
        <taxon>Actinomycetota</taxon>
        <taxon>Actinomycetes</taxon>
        <taxon>Kitasatosporales</taxon>
        <taxon>Streptomycetaceae</taxon>
        <taxon>Streptomyces</taxon>
    </lineage>
</organism>
<sequence length="455" mass="44427">MSAEGIPEGAEGAGHGGASGLAPGSVPGSVPDRAPGSVQGRAPDAVSDRAPDRVGDATSARASHRASGSASGSTLGSASGGVQDSAPGAEVGSPPGSVHGGAQRPADITPPDSTAVRVGTFSWLFPYRSALAAVGLTLVIAAVVSLATFASSTGMSFSESLSGLLGTGDSATVMLVQDFRLPRIAVGLMVGAALGIAGCLTQTLAGNRLATPDIIGVNEGATAAVVASVVGSSTGMIGDWWLGPLGAAAAAMVVVACAGGAGSGGYRILVVGIGVSTVIGAVTDLVMSRENDNTAGGVFLWTVGSLSGRDWTVGTPLSLILLVLVPLSLVAGSRLQLLRFDDDMAATLGVNVRRVRAVTLALAVALSGVAVGIGGPIAFVALAAPVVATRLSGPTRVPIIGSALVGAALVGAADALGRVVAPVEIPVGVITSVLGGPFLLWVLFGKNSEQQTGKA</sequence>
<comment type="caution">
    <text evidence="10">The sequence shown here is derived from an EMBL/GenBank/DDBJ whole genome shotgun (WGS) entry which is preliminary data.</text>
</comment>
<dbReference type="PANTHER" id="PTHR30472:SF24">
    <property type="entry name" value="FERRIC ENTEROBACTIN TRANSPORT SYSTEM PERMEASE PROTEIN FEPG"/>
    <property type="match status" value="1"/>
</dbReference>
<dbReference type="Gene3D" id="1.10.3470.10">
    <property type="entry name" value="ABC transporter involved in vitamin B12 uptake, BtuC"/>
    <property type="match status" value="1"/>
</dbReference>
<evidence type="ECO:0000256" key="2">
    <source>
        <dbReference type="ARBA" id="ARBA00007935"/>
    </source>
</evidence>
<dbReference type="Proteomes" id="UP001501637">
    <property type="component" value="Unassembled WGS sequence"/>
</dbReference>
<keyword evidence="5 9" id="KW-0812">Transmembrane</keyword>
<feature type="transmembrane region" description="Helical" evidence="9">
    <location>
        <begin position="184"/>
        <end position="205"/>
    </location>
</feature>